<dbReference type="Pfam" id="PF07331">
    <property type="entry name" value="TctB"/>
    <property type="match status" value="1"/>
</dbReference>
<reference evidence="3 6" key="2">
    <citation type="submission" date="2018-07" db="EMBL/GenBank/DDBJ databases">
        <title>Genomic Encyclopedia of Archaeal and Bacterial Type Strains, Phase II (KMG-II): from individual species to whole genera.</title>
        <authorList>
            <person name="Goeker M."/>
        </authorList>
    </citation>
    <scope>NUCLEOTIDE SEQUENCE [LARGE SCALE GENOMIC DNA]</scope>
    <source>
        <strain evidence="3 6">JA575</strain>
    </source>
</reference>
<feature type="transmembrane region" description="Helical" evidence="1">
    <location>
        <begin position="128"/>
        <end position="146"/>
    </location>
</feature>
<dbReference type="RefSeq" id="WP_114360380.1">
    <property type="nucleotide sequence ID" value="NZ_QRDT01000027.1"/>
</dbReference>
<dbReference type="Proteomes" id="UP000252631">
    <property type="component" value="Unassembled WGS sequence"/>
</dbReference>
<name>A0A336JT60_9BRAD</name>
<protein>
    <submittedName>
        <fullName evidence="4">Tripartite tricarboxylate transporter TctB family protein</fullName>
    </submittedName>
</protein>
<dbReference type="AlphaFoldDB" id="A0A336JT60"/>
<dbReference type="Proteomes" id="UP000256343">
    <property type="component" value="Unassembled WGS sequence"/>
</dbReference>
<evidence type="ECO:0000256" key="1">
    <source>
        <dbReference type="SAM" id="Phobius"/>
    </source>
</evidence>
<dbReference type="InterPro" id="IPR009936">
    <property type="entry name" value="DUF1468"/>
</dbReference>
<reference evidence="4 5" key="1">
    <citation type="submission" date="2017-08" db="EMBL/GenBank/DDBJ databases">
        <authorList>
            <person name="de Groot N.N."/>
        </authorList>
    </citation>
    <scope>NUCLEOTIDE SEQUENCE [LARGE SCALE GENOMIC DNA]</scope>
    <source>
        <strain evidence="4 5">JA575</strain>
    </source>
</reference>
<keyword evidence="1" id="KW-1133">Transmembrane helix</keyword>
<feature type="transmembrane region" description="Helical" evidence="1">
    <location>
        <begin position="92"/>
        <end position="116"/>
    </location>
</feature>
<evidence type="ECO:0000259" key="2">
    <source>
        <dbReference type="Pfam" id="PF07331"/>
    </source>
</evidence>
<gene>
    <name evidence="3" type="ORF">BJ125_12748</name>
    <name evidence="4" type="ORF">SAMN05892882_12748</name>
</gene>
<evidence type="ECO:0000313" key="6">
    <source>
        <dbReference type="Proteomes" id="UP000256343"/>
    </source>
</evidence>
<feature type="domain" description="DUF1468" evidence="2">
    <location>
        <begin position="19"/>
        <end position="155"/>
    </location>
</feature>
<keyword evidence="1" id="KW-0472">Membrane</keyword>
<sequence length="165" mass="17959">MSSPPDINLGPSHKSVEAIVAVLIAAFGVVVVIGSLKAGIGWGAEGPRAGFFPFYVGLLIVAASVINLISALRDRHGRLFAEWGQLGHVMSVLIPSTIFVGTMPYLGLYVSSALFIGWFMRRLGKYRWHIVLAVAIGTPVVTYLIFERWFLVPLPKGPLEDWLGL</sequence>
<organism evidence="4 5">
    <name type="scientific">Rhodopseudomonas pentothenatexigens</name>
    <dbReference type="NCBI Taxonomy" id="999699"/>
    <lineage>
        <taxon>Bacteria</taxon>
        <taxon>Pseudomonadati</taxon>
        <taxon>Pseudomonadota</taxon>
        <taxon>Alphaproteobacteria</taxon>
        <taxon>Hyphomicrobiales</taxon>
        <taxon>Nitrobacteraceae</taxon>
        <taxon>Rhodopseudomonas</taxon>
    </lineage>
</organism>
<keyword evidence="6" id="KW-1185">Reference proteome</keyword>
<evidence type="ECO:0000313" key="5">
    <source>
        <dbReference type="Proteomes" id="UP000252631"/>
    </source>
</evidence>
<feature type="transmembrane region" description="Helical" evidence="1">
    <location>
        <begin position="18"/>
        <end position="40"/>
    </location>
</feature>
<evidence type="ECO:0000313" key="4">
    <source>
        <dbReference type="EMBL" id="SSW92965.1"/>
    </source>
</evidence>
<dbReference type="EMBL" id="QRDT01000027">
    <property type="protein sequence ID" value="RED27309.1"/>
    <property type="molecule type" value="Genomic_DNA"/>
</dbReference>
<feature type="transmembrane region" description="Helical" evidence="1">
    <location>
        <begin position="52"/>
        <end position="72"/>
    </location>
</feature>
<accession>A0A336JT60</accession>
<proteinExistence type="predicted"/>
<keyword evidence="1" id="KW-0812">Transmembrane</keyword>
<evidence type="ECO:0000313" key="3">
    <source>
        <dbReference type="EMBL" id="RED27309.1"/>
    </source>
</evidence>
<dbReference type="EMBL" id="UFQQ01000027">
    <property type="protein sequence ID" value="SSW92965.1"/>
    <property type="molecule type" value="Genomic_DNA"/>
</dbReference>
<dbReference type="OrthoDB" id="6183775at2"/>